<dbReference type="Proteomes" id="UP001054252">
    <property type="component" value="Unassembled WGS sequence"/>
</dbReference>
<proteinExistence type="predicted"/>
<evidence type="ECO:0000313" key="2">
    <source>
        <dbReference type="EMBL" id="GKV37757.1"/>
    </source>
</evidence>
<feature type="domain" description="F-box" evidence="1">
    <location>
        <begin position="12"/>
        <end position="52"/>
    </location>
</feature>
<evidence type="ECO:0000259" key="1">
    <source>
        <dbReference type="SMART" id="SM00256"/>
    </source>
</evidence>
<dbReference type="InterPro" id="IPR013187">
    <property type="entry name" value="F-box-assoc_dom_typ3"/>
</dbReference>
<dbReference type="InterPro" id="IPR050796">
    <property type="entry name" value="SCF_F-box_component"/>
</dbReference>
<dbReference type="Pfam" id="PF08268">
    <property type="entry name" value="FBA_3"/>
    <property type="match status" value="1"/>
</dbReference>
<dbReference type="InterPro" id="IPR001810">
    <property type="entry name" value="F-box_dom"/>
</dbReference>
<reference evidence="2 3" key="1">
    <citation type="journal article" date="2021" name="Commun. Biol.">
        <title>The genome of Shorea leprosula (Dipterocarpaceae) highlights the ecological relevance of drought in aseasonal tropical rainforests.</title>
        <authorList>
            <person name="Ng K.K.S."/>
            <person name="Kobayashi M.J."/>
            <person name="Fawcett J.A."/>
            <person name="Hatakeyama M."/>
            <person name="Paape T."/>
            <person name="Ng C.H."/>
            <person name="Ang C.C."/>
            <person name="Tnah L.H."/>
            <person name="Lee C.T."/>
            <person name="Nishiyama T."/>
            <person name="Sese J."/>
            <person name="O'Brien M.J."/>
            <person name="Copetti D."/>
            <person name="Mohd Noor M.I."/>
            <person name="Ong R.C."/>
            <person name="Putra M."/>
            <person name="Sireger I.Z."/>
            <person name="Indrioko S."/>
            <person name="Kosugi Y."/>
            <person name="Izuno A."/>
            <person name="Isagi Y."/>
            <person name="Lee S.L."/>
            <person name="Shimizu K.K."/>
        </authorList>
    </citation>
    <scope>NUCLEOTIDE SEQUENCE [LARGE SCALE GENOMIC DNA]</scope>
    <source>
        <strain evidence="2">214</strain>
    </source>
</reference>
<name>A0AAV5LKQ3_9ROSI</name>
<dbReference type="Gene3D" id="1.20.1280.50">
    <property type="match status" value="1"/>
</dbReference>
<gene>
    <name evidence="2" type="ORF">SLEP1_g45747</name>
</gene>
<dbReference type="PANTHER" id="PTHR31672:SF13">
    <property type="entry name" value="F-BOX PROTEIN CPR30-LIKE"/>
    <property type="match status" value="1"/>
</dbReference>
<dbReference type="Pfam" id="PF00646">
    <property type="entry name" value="F-box"/>
    <property type="match status" value="1"/>
</dbReference>
<protein>
    <recommendedName>
        <fullName evidence="1">F-box domain-containing protein</fullName>
    </recommendedName>
</protein>
<comment type="caution">
    <text evidence="2">The sequence shown here is derived from an EMBL/GenBank/DDBJ whole genome shotgun (WGS) entry which is preliminary data.</text>
</comment>
<evidence type="ECO:0000313" key="3">
    <source>
        <dbReference type="Proteomes" id="UP001054252"/>
    </source>
</evidence>
<accession>A0AAV5LKQ3</accession>
<dbReference type="NCBIfam" id="TIGR01640">
    <property type="entry name" value="F_box_assoc_1"/>
    <property type="match status" value="1"/>
</dbReference>
<dbReference type="SMART" id="SM00256">
    <property type="entry name" value="FBOX"/>
    <property type="match status" value="1"/>
</dbReference>
<dbReference type="InterPro" id="IPR036047">
    <property type="entry name" value="F-box-like_dom_sf"/>
</dbReference>
<sequence>MVNDRFNMECYFCEDILVSIFLRLPARSLLRFKCLSRSWNCVFSDPKFIRSHIKTTSCQQNHKDFLLLYRDRHHLPPALSWLRIDACFDGRRGGGLEAQDVEFPFETSDTVLCTAHCVDGILCTFTLHSSSHMVSAVVWNPMTKEHKRFPVTGPVYGGEAFGFGYDSVIGDYKVIHIEYWQNWRNIHSLRLKADGWNAAHDSVPYRFSITFFNQMATAVNGYLYWIAWKQDRARSICGVILCFDLERETLREETSLCGQGIFYEDYQSVLAGDFKRNKFIRGVLSLLGNSLCLARTYDDEYLYLFLMEENEMTKTKSWVKYAQMHTGNTVYPPLYVTRNGDMLANEQGKTGLFIFYREGSSRTKKVAIQGLRLSYESFYVIPYVESLISPFT</sequence>
<dbReference type="PANTHER" id="PTHR31672">
    <property type="entry name" value="BNACNNG10540D PROTEIN"/>
    <property type="match status" value="1"/>
</dbReference>
<dbReference type="EMBL" id="BPVZ01000124">
    <property type="protein sequence ID" value="GKV37757.1"/>
    <property type="molecule type" value="Genomic_DNA"/>
</dbReference>
<dbReference type="AlphaFoldDB" id="A0AAV5LKQ3"/>
<organism evidence="2 3">
    <name type="scientific">Rubroshorea leprosula</name>
    <dbReference type="NCBI Taxonomy" id="152421"/>
    <lineage>
        <taxon>Eukaryota</taxon>
        <taxon>Viridiplantae</taxon>
        <taxon>Streptophyta</taxon>
        <taxon>Embryophyta</taxon>
        <taxon>Tracheophyta</taxon>
        <taxon>Spermatophyta</taxon>
        <taxon>Magnoliopsida</taxon>
        <taxon>eudicotyledons</taxon>
        <taxon>Gunneridae</taxon>
        <taxon>Pentapetalae</taxon>
        <taxon>rosids</taxon>
        <taxon>malvids</taxon>
        <taxon>Malvales</taxon>
        <taxon>Dipterocarpaceae</taxon>
        <taxon>Rubroshorea</taxon>
    </lineage>
</organism>
<dbReference type="InterPro" id="IPR017451">
    <property type="entry name" value="F-box-assoc_interact_dom"/>
</dbReference>
<keyword evidence="3" id="KW-1185">Reference proteome</keyword>
<dbReference type="SUPFAM" id="SSF81383">
    <property type="entry name" value="F-box domain"/>
    <property type="match status" value="1"/>
</dbReference>